<evidence type="ECO:0000313" key="5">
    <source>
        <dbReference type="EMBL" id="PWG65811.1"/>
    </source>
</evidence>
<dbReference type="InterPro" id="IPR011110">
    <property type="entry name" value="Reg_prop"/>
</dbReference>
<name>A0A2U2N9F2_9GAMM</name>
<dbReference type="PANTHER" id="PTHR10098">
    <property type="entry name" value="RAPSYN-RELATED"/>
    <property type="match status" value="1"/>
</dbReference>
<organism evidence="5 6">
    <name type="scientific">Sediminicurvatus halobius</name>
    <dbReference type="NCBI Taxonomy" id="2182432"/>
    <lineage>
        <taxon>Bacteria</taxon>
        <taxon>Pseudomonadati</taxon>
        <taxon>Pseudomonadota</taxon>
        <taxon>Gammaproteobacteria</taxon>
        <taxon>Chromatiales</taxon>
        <taxon>Ectothiorhodospiraceae</taxon>
        <taxon>Sediminicurvatus</taxon>
    </lineage>
</organism>
<dbReference type="Pfam" id="PF12770">
    <property type="entry name" value="CHAT"/>
    <property type="match status" value="1"/>
</dbReference>
<dbReference type="InterPro" id="IPR024983">
    <property type="entry name" value="CHAT_dom"/>
</dbReference>
<evidence type="ECO:0000313" key="6">
    <source>
        <dbReference type="Proteomes" id="UP000245474"/>
    </source>
</evidence>
<keyword evidence="3" id="KW-0732">Signal</keyword>
<protein>
    <recommendedName>
        <fullName evidence="4">CHAT domain-containing protein</fullName>
    </recommendedName>
</protein>
<dbReference type="Gene3D" id="2.130.10.10">
    <property type="entry name" value="YVTN repeat-like/Quinoprotein amine dehydrogenase"/>
    <property type="match status" value="1"/>
</dbReference>
<evidence type="ECO:0000256" key="3">
    <source>
        <dbReference type="SAM" id="SignalP"/>
    </source>
</evidence>
<dbReference type="PANTHER" id="PTHR10098:SF108">
    <property type="entry name" value="TETRATRICOPEPTIDE REPEAT PROTEIN 28"/>
    <property type="match status" value="1"/>
</dbReference>
<dbReference type="InterPro" id="IPR019734">
    <property type="entry name" value="TPR_rpt"/>
</dbReference>
<keyword evidence="1" id="KW-0802">TPR repeat</keyword>
<dbReference type="Proteomes" id="UP000245474">
    <property type="component" value="Unassembled WGS sequence"/>
</dbReference>
<dbReference type="PROSITE" id="PS50005">
    <property type="entry name" value="TPR"/>
    <property type="match status" value="1"/>
</dbReference>
<accession>A0A2U2N9F2</accession>
<feature type="region of interest" description="Disordered" evidence="2">
    <location>
        <begin position="1781"/>
        <end position="1802"/>
    </location>
</feature>
<dbReference type="Gene3D" id="1.25.40.10">
    <property type="entry name" value="Tetratricopeptide repeat domain"/>
    <property type="match status" value="2"/>
</dbReference>
<evidence type="ECO:0000259" key="4">
    <source>
        <dbReference type="Pfam" id="PF12770"/>
    </source>
</evidence>
<reference evidence="5 6" key="1">
    <citation type="submission" date="2018-05" db="EMBL/GenBank/DDBJ databases">
        <title>Spiribacter halobius sp. nov., a moderately halophilic bacterium isolated from marine solar saltern.</title>
        <authorList>
            <person name="Zheng W.-S."/>
            <person name="Lu D.-C."/>
            <person name="Du Z.-J."/>
        </authorList>
    </citation>
    <scope>NUCLEOTIDE SEQUENCE [LARGE SCALE GENOMIC DNA]</scope>
    <source>
        <strain evidence="5 6">E85</strain>
    </source>
</reference>
<dbReference type="SUPFAM" id="SSF48452">
    <property type="entry name" value="TPR-like"/>
    <property type="match status" value="2"/>
</dbReference>
<sequence>MTFSPTRRRLGALGLLLAGLLGQCAAAADFGDDAVAHWREPFWRGEPATVIARLEAELDRESPHPLAAQAWTAMHRRTDTLASALRRLPPARVQALGAYPEMRRLEDAGRADLVIERYADVERRDPSSLWTADLVARSAEDLGQLTLAQSIRIAAIARWPQQFQLVWPLLGDRYRGEAARGALQEALANGPIPAGSPAAEALSAWLANPRPSASDRVALARAWLRREPDDVRARMYLANRLYELGHMAESRQEAMKALQAYPFYTNWDRLLAADTRLGEPLRGELLLDRLMRGYHRLAPERERDVNHYLAAARRFEGDLGEARAILDHELAEAPDTPRVHAESARLEREAGRLAEAVAHARQAVALSDRDPGHWTLLIDLLRRDGRHREAVNAFEQALEGVPGLPPRAYWAAAGALRALERNERMLAVTAAAVDRFPESAWMWRERALALHTVGQTGRALDTLRRAITLAPSSTWAIRQAARWSAERPREPGEPDLLTALATRYPWQAELWEQLAERAGEQGARLAVWRRAATANPHHAWPVGRLAQALAAAGNWEEALATVRTYRDGVVSSGGESRQVRLLLPRLLDANPARQMPAEAVVQEALADLRRYRELGGSTVTYHELAVPLYQALGDAPAAAESALAAARVDPGPGRLHELIAEHGAELGARAWRFGRRTLERRPMDPEVIVELVHKHVLWGGSPVVALTLIEQARGRGVADHERLAGLEGRAYGQLGDAVREYEANYVRSNAIGPSQRYVDWYEDARAAAMGDERMRVRLVSDAEQPSVDLIDPDGSVTRRSDHPVTGRTTLLRRNGAWLRADFEPERLQLARVEDSAGRWLALDYTEGRVTRLRSDRDPTVTIGYAAGGRPARVEVAGVGRLRIEYADDGGIAALEASDQEGDAAGTELTLRITQAFQTLQGRIAALKRALEASEPRALDDSDPEHERLFAALQRAPRGSEAESRAALALAGHEAAHRGLDPGYGAAAEQRLRRLVQTGIGDAHAMPDPLVHEAINAWQALLRDLRPYGVTDDEDALWREAQRWRALRGEDTPAAGDSGRLPARLERPWLDTHALGNPAHWRRFGRASVLPPAMREADARAMLVRRNGDVVIGTRAGLTVQRRGYWEWFGFNPAEARMSSMLERSDLDARSSVLALAEDRAGTLWIGTEDGLLAVEGDYDSGARVWRTRSDGLPSGRVTALAALDGALWIGTSAGLRRWDGTAMSTPPATVADADIRFLDAPPPGETTADTLLVGTAEGLAARHGGHWRTLLERPVDAALLDLEAELIHVLEGDRLRALDFGGTGRLTALPGAEAVRFQRRIHGLARLEVAPLGTLPVVLTDTGLAFVHRLQVNFMSLPLAHERDGRTVGPRLAASGDGASWLLTTEGVYGFEPERSRIATRGRVHDLLTLDAPGLTLVAEGDRLGYVDHQQPGAGVQTFDTVRSTRLAATADGGVITNDGLAVLHYPPGENRPRQLFRAEQTVPEDWMRGPLRDLMVSNDGAIWAAAGPTVFRYHDGELERFSWFQDAERFPARSHMISRLIESVDGEILAVASNERHLSHRGVALSGGLLRLRGDRFERAGWGDYGADWFITGYTAIDPDTAIVGSHRGFGREQAGDYAAFADLGDPGYSALAAAHPQVWLGGDGARVSEDSWVFPSAAGVLLWHEQRWQYPARLNRLLPDDVAVGQYGGRTVHAVESDASGRIYAGTDRGLLVYDAGGEAASLLVDNGFADIAFTGENLRTLRREREILLPETPRAGMDGRLLAGIQAAEGEISELEAQLGDTQRPATAASRAADTEGGAQSLRARLEERRRARDRLLARLEREDRGLHQMLTLDPRALSALHRQLQPGHTVVQYIPDRRRLHIQVVTREGTRLTQVEVGREAIRERVTRVTSAMAARVGRLGALPSEARGLSAPDLAAVDDALVDADLEWLYDHLLRPVRFALEDADRVLIVPSRSLYYLPFAALRERSGEAVRFVAERHAIGMLPSLFHLSLVLQHSPSLLTEAFVVGDPDGTLPGARSEAQRVHALLGGSGTLLTGSEATYQQLSTRAPEGRYVHLATHGVLDHQDPANSHLVLAGGRRLDVLDIQALELAETDLVVLSACETGIGTDGLEVATLARAFAHAGVPSVVASLWRVDDRATTALMTRFYERLRQGGDIYAALAGAQRDMLADGEFADPAAWSGFMVLGKP</sequence>
<evidence type="ECO:0000256" key="2">
    <source>
        <dbReference type="SAM" id="MobiDB-lite"/>
    </source>
</evidence>
<dbReference type="RefSeq" id="WP_109675201.1">
    <property type="nucleotide sequence ID" value="NZ_CP086615.1"/>
</dbReference>
<dbReference type="OrthoDB" id="556502at2"/>
<feature type="domain" description="CHAT" evidence="4">
    <location>
        <begin position="1930"/>
        <end position="2191"/>
    </location>
</feature>
<keyword evidence="6" id="KW-1185">Reference proteome</keyword>
<feature type="chain" id="PRO_5015701120" description="CHAT domain-containing protein" evidence="3">
    <location>
        <begin position="28"/>
        <end position="2193"/>
    </location>
</feature>
<dbReference type="SMART" id="SM00028">
    <property type="entry name" value="TPR"/>
    <property type="match status" value="3"/>
</dbReference>
<proteinExistence type="predicted"/>
<gene>
    <name evidence="5" type="ORF">DEM34_00670</name>
</gene>
<dbReference type="InterPro" id="IPR015943">
    <property type="entry name" value="WD40/YVTN_repeat-like_dom_sf"/>
</dbReference>
<dbReference type="Pfam" id="PF07494">
    <property type="entry name" value="Reg_prop"/>
    <property type="match status" value="1"/>
</dbReference>
<comment type="caution">
    <text evidence="5">The sequence shown here is derived from an EMBL/GenBank/DDBJ whole genome shotgun (WGS) entry which is preliminary data.</text>
</comment>
<dbReference type="InterPro" id="IPR011990">
    <property type="entry name" value="TPR-like_helical_dom_sf"/>
</dbReference>
<evidence type="ECO:0000256" key="1">
    <source>
        <dbReference type="PROSITE-ProRule" id="PRU00339"/>
    </source>
</evidence>
<feature type="repeat" description="TPR" evidence="1">
    <location>
        <begin position="440"/>
        <end position="473"/>
    </location>
</feature>
<dbReference type="EMBL" id="QFFI01000001">
    <property type="protein sequence ID" value="PWG65811.1"/>
    <property type="molecule type" value="Genomic_DNA"/>
</dbReference>
<feature type="signal peptide" evidence="3">
    <location>
        <begin position="1"/>
        <end position="27"/>
    </location>
</feature>